<comment type="caution">
    <text evidence="1">The sequence shown here is derived from an EMBL/GenBank/DDBJ whole genome shotgun (WGS) entry which is preliminary data.</text>
</comment>
<accession>A0A1E8E5K8</accession>
<gene>
    <name evidence="1" type="ORF">BJN41_01750</name>
</gene>
<reference evidence="1 2" key="1">
    <citation type="submission" date="2016-10" db="EMBL/GenBank/DDBJ databases">
        <title>Genome of airborne Acinetobacter sp. 5-2Ac02 in the hospital environment: Species near to Acinetobacter towneri.</title>
        <authorList>
            <person name="Barbosa B."/>
            <person name="Fernandez-Garcia L."/>
            <person name="Gato E."/>
            <person name="Leao R."/>
            <person name="Albano R."/>
            <person name="Fernandez B."/>
            <person name="Fernandez-Cuenca F."/>
            <person name="Marques E."/>
            <person name="Tomas M."/>
        </authorList>
    </citation>
    <scope>NUCLEOTIDE SEQUENCE [LARGE SCALE GENOMIC DNA]</scope>
    <source>
        <strain evidence="1 2">5-2Ac02</strain>
    </source>
</reference>
<dbReference type="STRING" id="202956.BJN41_01750"/>
<dbReference type="Pfam" id="PF08907">
    <property type="entry name" value="DUF1853"/>
    <property type="match status" value="1"/>
</dbReference>
<evidence type="ECO:0000313" key="1">
    <source>
        <dbReference type="EMBL" id="OFE44854.1"/>
    </source>
</evidence>
<protein>
    <recommendedName>
        <fullName evidence="3">DUF1853 family protein</fullName>
    </recommendedName>
</protein>
<evidence type="ECO:0000313" key="2">
    <source>
        <dbReference type="Proteomes" id="UP000186931"/>
    </source>
</evidence>
<dbReference type="EMBL" id="MKQS01000001">
    <property type="protein sequence ID" value="OFE44854.1"/>
    <property type="molecule type" value="Genomic_DNA"/>
</dbReference>
<dbReference type="InterPro" id="IPR015003">
    <property type="entry name" value="DUF1853"/>
</dbReference>
<evidence type="ECO:0008006" key="3">
    <source>
        <dbReference type="Google" id="ProtNLM"/>
    </source>
</evidence>
<dbReference type="AlphaFoldDB" id="A0A1E8E5K8"/>
<sequence length="314" mass="37172">MIELHQSELMPEVWLTYKTPLIRQLAFSVASPNILSAVPEQLPIQHTFEFHANAFWQKHYQAYQSRLAYLDSHPEAVYEFLNQLKSTRLGLRFEMLMWFWLRDRDYHPFELLGHSIQIIDGAKTVGELDFLLCNHDTKQVEHWEVALKYYLAETDCSLAHWYGLNRSDTLARKLNHFSQKQFQFKQALDVSIERRFAVLKGQLYFATYHLKESATILSPHWVNRARRLGLWGSDIPAPAEQFYRLQRHEWICQNAQVSSLPNQWWTDGLYFQAAHSQFYMYRAAPLISYLPLTRCITVSTFYYASTIKVTYLLF</sequence>
<dbReference type="Proteomes" id="UP000186931">
    <property type="component" value="Unassembled WGS sequence"/>
</dbReference>
<dbReference type="eggNOG" id="COG3782">
    <property type="taxonomic scope" value="Bacteria"/>
</dbReference>
<dbReference type="RefSeq" id="WP_070152588.1">
    <property type="nucleotide sequence ID" value="NZ_JACANQ010000005.1"/>
</dbReference>
<organism evidence="1 2">
    <name type="scientific">Acinetobacter towneri</name>
    <dbReference type="NCBI Taxonomy" id="202956"/>
    <lineage>
        <taxon>Bacteria</taxon>
        <taxon>Pseudomonadati</taxon>
        <taxon>Pseudomonadota</taxon>
        <taxon>Gammaproteobacteria</taxon>
        <taxon>Moraxellales</taxon>
        <taxon>Moraxellaceae</taxon>
        <taxon>Acinetobacter</taxon>
    </lineage>
</organism>
<proteinExistence type="predicted"/>
<name>A0A1E8E5K8_9GAMM</name>